<evidence type="ECO:0000256" key="1">
    <source>
        <dbReference type="SAM" id="MobiDB-lite"/>
    </source>
</evidence>
<reference evidence="3 4" key="1">
    <citation type="journal article" date="2016" name="Nat. Commun.">
        <title>Thousands of microbial genomes shed light on interconnected biogeochemical processes in an aquifer system.</title>
        <authorList>
            <person name="Anantharaman K."/>
            <person name="Brown C.T."/>
            <person name="Hug L.A."/>
            <person name="Sharon I."/>
            <person name="Castelle C.J."/>
            <person name="Probst A.J."/>
            <person name="Thomas B.C."/>
            <person name="Singh A."/>
            <person name="Wilkins M.J."/>
            <person name="Karaoz U."/>
            <person name="Brodie E.L."/>
            <person name="Williams K.H."/>
            <person name="Hubbard S.S."/>
            <person name="Banfield J.F."/>
        </authorList>
    </citation>
    <scope>NUCLEOTIDE SEQUENCE [LARGE SCALE GENOMIC DNA]</scope>
</reference>
<keyword evidence="2" id="KW-0472">Membrane</keyword>
<evidence type="ECO:0000256" key="2">
    <source>
        <dbReference type="SAM" id="Phobius"/>
    </source>
</evidence>
<dbReference type="EMBL" id="MFQR01000044">
    <property type="protein sequence ID" value="OGH84109.1"/>
    <property type="molecule type" value="Genomic_DNA"/>
</dbReference>
<feature type="compositionally biased region" description="Polar residues" evidence="1">
    <location>
        <begin position="275"/>
        <end position="285"/>
    </location>
</feature>
<dbReference type="SUPFAM" id="SSF101898">
    <property type="entry name" value="NHL repeat"/>
    <property type="match status" value="1"/>
</dbReference>
<gene>
    <name evidence="3" type="ORF">A2261_00580</name>
</gene>
<proteinExistence type="predicted"/>
<keyword evidence="2" id="KW-1133">Transmembrane helix</keyword>
<sequence>MDQILRLNEFFVEGKDRQKSHVLLHITEPSTPEEKAKGYFFAVCEINNTNTNTIVKLQEIIDEIENNYYNIAETDGQNALEPVLQKINQSGFALTTPDTQISCAVGVIRQNDIVFSVCGNPLMILFYKNKNGAYQKMDLVEQNQPEPTDENQLQLFPQIIQGHIGANDFFFVGSTHVVNYFNLDRLEKIITTRPARQSVEHIERVLSELKNGWSFGGLIINTQPALERTHGEHRQSPSIKGGSTKSLHTFFDTEKNTANILSPSILPRLNDKTRTPSPGQPANQETIEETNTRYPQAVINSTHVHQHKNGTRHKQSLTDYKTLSISVFNTLRWSLTKFGRFLLWLVTVIGTILVAIAHALGVLFFLITNYQNRRALIFDNLRRQWTAYQLHIKRLPLITKILLILSILVVVAFVVSVSYINYHRSREIATLLFRDNLTIIKNKKDAAESALIYNNEAGAIVELQGAQTVYGEICANDTNEHPECNTIKTQLDDLAVRLRKEVVMPSKILLDIEALDANQHGGQITKVGNKIIIFSSSSSALVIYDTVSKENKIIPTSIGATGFSSAAAPKENDYGLLLYNKDKLAKFDPKDNSVSAIDMSQINADVNIAAMLIYNRRLYTLDPGHNQIYKYDAIKTGFGRGNEWVKTSEMDLSGAISMTIDGDVFVLKQTGEILKFNAGNVQPFTAQGVEPPLVSADRIWTYTDLQYLYVLDGANKRLVILFKDGRVKQQITAKEWVRPTSMIVDEPNNTAYIFDNNKLYQAALK</sequence>
<evidence type="ECO:0000313" key="4">
    <source>
        <dbReference type="Proteomes" id="UP000177803"/>
    </source>
</evidence>
<dbReference type="InterPro" id="IPR011042">
    <property type="entry name" value="6-blade_b-propeller_TolB-like"/>
</dbReference>
<accession>A0A1F6NJR4</accession>
<name>A0A1F6NJR4_9BACT</name>
<feature type="transmembrane region" description="Helical" evidence="2">
    <location>
        <begin position="401"/>
        <end position="422"/>
    </location>
</feature>
<comment type="caution">
    <text evidence="3">The sequence shown here is derived from an EMBL/GenBank/DDBJ whole genome shotgun (WGS) entry which is preliminary data.</text>
</comment>
<protein>
    <recommendedName>
        <fullName evidence="5">PPM-type phosphatase domain-containing protein</fullName>
    </recommendedName>
</protein>
<organism evidence="3 4">
    <name type="scientific">Candidatus Magasanikbacteria bacterium RIFOXYA2_FULL_44_8</name>
    <dbReference type="NCBI Taxonomy" id="1798696"/>
    <lineage>
        <taxon>Bacteria</taxon>
        <taxon>Candidatus Magasanikiibacteriota</taxon>
    </lineage>
</organism>
<dbReference type="AlphaFoldDB" id="A0A1F6NJR4"/>
<feature type="transmembrane region" description="Helical" evidence="2">
    <location>
        <begin position="341"/>
        <end position="367"/>
    </location>
</feature>
<keyword evidence="2" id="KW-0812">Transmembrane</keyword>
<evidence type="ECO:0000313" key="3">
    <source>
        <dbReference type="EMBL" id="OGH84109.1"/>
    </source>
</evidence>
<dbReference type="Proteomes" id="UP000177803">
    <property type="component" value="Unassembled WGS sequence"/>
</dbReference>
<feature type="region of interest" description="Disordered" evidence="1">
    <location>
        <begin position="267"/>
        <end position="290"/>
    </location>
</feature>
<evidence type="ECO:0008006" key="5">
    <source>
        <dbReference type="Google" id="ProtNLM"/>
    </source>
</evidence>
<dbReference type="Gene3D" id="2.120.10.30">
    <property type="entry name" value="TolB, C-terminal domain"/>
    <property type="match status" value="1"/>
</dbReference>